<dbReference type="Pfam" id="PF12397">
    <property type="entry name" value="U3snoRNP10"/>
    <property type="match status" value="1"/>
</dbReference>
<evidence type="ECO:0000313" key="13">
    <source>
        <dbReference type="Proteomes" id="UP001212997"/>
    </source>
</evidence>
<keyword evidence="13" id="KW-1185">Reference proteome</keyword>
<keyword evidence="5 9" id="KW-0698">rRNA processing</keyword>
<keyword evidence="6 9" id="KW-0539">Nucleus</keyword>
<dbReference type="PANTHER" id="PTHR13457">
    <property type="entry name" value="BAP28"/>
    <property type="match status" value="1"/>
</dbReference>
<reference evidence="12" key="1">
    <citation type="submission" date="2022-07" db="EMBL/GenBank/DDBJ databases">
        <title>Genome Sequence of Physisporinus lineatus.</title>
        <authorList>
            <person name="Buettner E."/>
        </authorList>
    </citation>
    <scope>NUCLEOTIDE SEQUENCE</scope>
    <source>
        <strain evidence="12">VT162</strain>
    </source>
</reference>
<dbReference type="InterPro" id="IPR022125">
    <property type="entry name" value="U3snoRNP10_N"/>
</dbReference>
<evidence type="ECO:0000256" key="3">
    <source>
        <dbReference type="ARBA" id="ARBA00015399"/>
    </source>
</evidence>
<comment type="function">
    <text evidence="9">Involved in nucleolar processing of pre-18S ribosomal RNA.</text>
</comment>
<dbReference type="GO" id="GO:0045943">
    <property type="term" value="P:positive regulation of transcription by RNA polymerase I"/>
    <property type="evidence" value="ECO:0007669"/>
    <property type="project" value="TreeGrafter"/>
</dbReference>
<evidence type="ECO:0000256" key="10">
    <source>
        <dbReference type="SAM" id="MobiDB-lite"/>
    </source>
</evidence>
<dbReference type="GO" id="GO:0034455">
    <property type="term" value="C:t-UTP complex"/>
    <property type="evidence" value="ECO:0007669"/>
    <property type="project" value="TreeGrafter"/>
</dbReference>
<dbReference type="EMBL" id="JANAWD010000472">
    <property type="protein sequence ID" value="KAJ3478958.1"/>
    <property type="molecule type" value="Genomic_DNA"/>
</dbReference>
<dbReference type="InterPro" id="IPR040191">
    <property type="entry name" value="UTP10"/>
</dbReference>
<feature type="domain" description="BP28 C-terminal" evidence="11">
    <location>
        <begin position="1843"/>
        <end position="1982"/>
    </location>
</feature>
<organism evidence="12 13">
    <name type="scientific">Meripilus lineatus</name>
    <dbReference type="NCBI Taxonomy" id="2056292"/>
    <lineage>
        <taxon>Eukaryota</taxon>
        <taxon>Fungi</taxon>
        <taxon>Dikarya</taxon>
        <taxon>Basidiomycota</taxon>
        <taxon>Agaricomycotina</taxon>
        <taxon>Agaricomycetes</taxon>
        <taxon>Polyporales</taxon>
        <taxon>Meripilaceae</taxon>
        <taxon>Meripilus</taxon>
    </lineage>
</organism>
<feature type="repeat" description="HEAT" evidence="8">
    <location>
        <begin position="949"/>
        <end position="987"/>
    </location>
</feature>
<dbReference type="InterPro" id="IPR016024">
    <property type="entry name" value="ARM-type_fold"/>
</dbReference>
<sequence length="2110" mass="231094">MVSSLATQLAQNASLNSAHLLEKSRRKATQSYLFTTREAEHHDLESIHALGLNGFLQLSSIEPSLRQYEDILFSDAAKATDRTLLTEENAKKLDLAIDGFLPLLGPYFLEGPTGRVLEWLVRRFRINEFNVPSVLSLFLPYHESPHFSKMLSILHIQENTPFSPLLPFKTTTTPLSRSALVNIILSPTNSDFSRFVSERLSAVLQTETASPALGALHRGLIAFHTGTLLEFLKRVGGNSLDENTLAWVLPAVMDPLNICSSLEVAPSKQSLVLEVILSSYLLLAALSNSCQLSSKLISAILKAIAVSASTTVGASPKHVVRTIVSVCSAQEKEKLGDKSIISKRVVKTVLKLQNVEQEIIECLRFSNSENFVEPFLKALISRLDDDRAFKVSSAVLTHTFPESPTPLPSVLVHALAKVALDSFLQIHTASATSSDETQDSRLRSLLVDIQQRYPKVWSRVYEEASAEGNGGSDREGDETDESSRTSRKEILAKALVFLSMVPTPLEQEDMDVDFVVGALDADANVRALAIKEMCVKLGAAGEVSQSDIVTIRSSLFARLQDTSLPVIEALYSNPEVLTKVILDTGVKDYADNVSGVLRDPSLTGSGKDGRSIVKLHVDFTINHLLLSPNTRGEGVDDANKVYLFYKVVFPLLLFSKPRRRTAKLVWECIKVAEKSALEGGGSGVFEVLSGCVGAVAHEEGETEGRNVDAFVKANLAFASRIAENIVASNEFASHLDQIISLLQQSSDVHGRSLAYIAARELISRLSGSHQVTVALQLLTAMNLGALENMDGMLRAGEDVLSSLDEANVGTSVYLKPSSRNTLLKLQVAILVSVPRIAKPSGLPLDWLTTSSSGALDTVSSVEDTRGSNYVQLVRILYRLSATGPASTSAYSAHLTQALFATLSSDALSFLVGACLNSKDTQLRYAALYHSIAFIEAHIALGCCIDFQTVLPGILVVVGDGDTRVRSAAVELIEAIGRVVEMKVKKPSGVYAFDALYGENSSENFTRFIDATRLMGGTAIVASLQYLDWSDFAKYVRKLVEMKEHFLNDSTFVQIFHEQALKSARSDSKREAGFKQRVLCYLVSHVNACPLIDVKTGLLRMLGGVSNAVKLQMLQPILKAALEASSTSLQDNSELVVLLLSAFDESSVKDLNDVSGTSWDVFTHALRRVFQRTSVTTKDAAAESSRRDVIANTISDTVVAILVLTALQPTTEESPQRARKRVKVDALNEEELLTSRAASLATLAEILTGVSLTGTLDLVTALLETLNKVVHEEASGSGEKVFTIQLLMSAVENVATSIPATDLSKITPQALRLDVLVELIRVSQNPQTFNQALLLAATLARLAPSAVLHNIMPIFTFMGSNVFHRDDTYSFKVVQKTIESIVPVMVSSLKGTHPSGLDLWMASRSFLRLFTDASNHIPRHRRTSFFSHLVDALGPSDFLAPICMLLVEKMANRVVRQNDADSHNSLNLSLVLMQRHDPSVQLQAILELLREAKRLVAVETGEEGESTTFLETTSDDERGVKATARRQAQSLLVFVGHSLRGLSTASGLKESSNETFTAEILLLLLDLGSSRIQSEEGHDDVAKVARSSILDALGVMSAAEFVRGTLVVLQSSDVLAQRGALELFSGQLPNITPKVRAEVTPTIVKIITTIHKSLLLSTEESVSSISFQALSSIATSICPGEESALTTTVPQVMGHIRERKATLDALRLLHVLVTKLGPRIIPYFKDMVKLCVSLRELTGSSDIFAAAVNILQGLLGSIPRFWGNAELSLVINVYLEGEASTSREYSSQMGLFIKTLTKKAPTKVLLPLLCDMWQSLSSNSNRDGVAKLPAFFTVFKRTIHIATRPLVTDHLRTLYGTFLSVFQYCASFPATRDLVEDQAISTFLEVIVKLNEAAFKPFFRKLFDWAFASESSPKEKDSRRITFCNLFSALLDHFKSLVTPYMSFLFQPLLDILKDFDEGGNDDLWHAIIKVLTRSFVHDERDFWRDERLSQLSKPLIAQLITCVRINTTESKTALTDCLLGYFEAISDDTLLKSANIDVLMHTRSEDSRLRLFALTCSEALWRAHGGKLMGLVHETTTFIAEAAEDENDLVVKEAHRLKNTVESITGPLDI</sequence>
<name>A0AAD5UVJ2_9APHY</name>
<evidence type="ECO:0000256" key="7">
    <source>
        <dbReference type="ARBA" id="ARBA00023274"/>
    </source>
</evidence>
<dbReference type="GO" id="GO:0030686">
    <property type="term" value="C:90S preribosome"/>
    <property type="evidence" value="ECO:0007669"/>
    <property type="project" value="TreeGrafter"/>
</dbReference>
<dbReference type="SUPFAM" id="SSF48371">
    <property type="entry name" value="ARM repeat"/>
    <property type="match status" value="1"/>
</dbReference>
<dbReference type="InterPro" id="IPR056473">
    <property type="entry name" value="HEAT_Utp10/HEAT1"/>
</dbReference>
<evidence type="ECO:0000256" key="9">
    <source>
        <dbReference type="RuleBase" id="RU367065"/>
    </source>
</evidence>
<dbReference type="GO" id="GO:0000462">
    <property type="term" value="P:maturation of SSU-rRNA from tricistronic rRNA transcript (SSU-rRNA, 5.8S rRNA, LSU-rRNA)"/>
    <property type="evidence" value="ECO:0007669"/>
    <property type="project" value="TreeGrafter"/>
</dbReference>
<keyword evidence="7 9" id="KW-0687">Ribonucleoprotein</keyword>
<evidence type="ECO:0000256" key="6">
    <source>
        <dbReference type="ARBA" id="ARBA00023242"/>
    </source>
</evidence>
<proteinExistence type="inferred from homology"/>
<comment type="caution">
    <text evidence="12">The sequence shown here is derived from an EMBL/GenBank/DDBJ whole genome shotgun (WGS) entry which is preliminary data.</text>
</comment>
<accession>A0AAD5UVJ2</accession>
<evidence type="ECO:0000256" key="2">
    <source>
        <dbReference type="ARBA" id="ARBA00010559"/>
    </source>
</evidence>
<evidence type="ECO:0000256" key="5">
    <source>
        <dbReference type="ARBA" id="ARBA00022552"/>
    </source>
</evidence>
<feature type="region of interest" description="Disordered" evidence="10">
    <location>
        <begin position="464"/>
        <end position="485"/>
    </location>
</feature>
<dbReference type="Gene3D" id="1.25.10.10">
    <property type="entry name" value="Leucine-rich Repeat Variant"/>
    <property type="match status" value="2"/>
</dbReference>
<evidence type="ECO:0000256" key="1">
    <source>
        <dbReference type="ARBA" id="ARBA00004604"/>
    </source>
</evidence>
<protein>
    <recommendedName>
        <fullName evidence="3 9">U3 small nucleolar RNA-associated protein 10</fullName>
    </recommendedName>
</protein>
<evidence type="ECO:0000256" key="4">
    <source>
        <dbReference type="ARBA" id="ARBA00022517"/>
    </source>
</evidence>
<gene>
    <name evidence="12" type="ORF">NLI96_g9398</name>
</gene>
<dbReference type="GO" id="GO:0030515">
    <property type="term" value="F:snoRNA binding"/>
    <property type="evidence" value="ECO:0007669"/>
    <property type="project" value="TreeGrafter"/>
</dbReference>
<dbReference type="Pfam" id="PF23243">
    <property type="entry name" value="HEAT_HEATR1"/>
    <property type="match status" value="1"/>
</dbReference>
<dbReference type="SMART" id="SM01036">
    <property type="entry name" value="BP28CT"/>
    <property type="match status" value="1"/>
</dbReference>
<dbReference type="PROSITE" id="PS50077">
    <property type="entry name" value="HEAT_REPEAT"/>
    <property type="match status" value="1"/>
</dbReference>
<evidence type="ECO:0000259" key="11">
    <source>
        <dbReference type="SMART" id="SM01036"/>
    </source>
</evidence>
<dbReference type="InterPro" id="IPR012954">
    <property type="entry name" value="BP28_C_dom"/>
</dbReference>
<evidence type="ECO:0000256" key="8">
    <source>
        <dbReference type="PROSITE-ProRule" id="PRU00103"/>
    </source>
</evidence>
<dbReference type="GO" id="GO:0032040">
    <property type="term" value="C:small-subunit processome"/>
    <property type="evidence" value="ECO:0007669"/>
    <property type="project" value="TreeGrafter"/>
</dbReference>
<dbReference type="InterPro" id="IPR011989">
    <property type="entry name" value="ARM-like"/>
</dbReference>
<comment type="subunit">
    <text evidence="9">Component of the ribosomal small subunit (SSU) processome.</text>
</comment>
<comment type="similarity">
    <text evidence="2 9">Belongs to the HEATR1/UTP10 family.</text>
</comment>
<dbReference type="PANTHER" id="PTHR13457:SF1">
    <property type="entry name" value="HEAT REPEAT-CONTAINING PROTEIN 1"/>
    <property type="match status" value="1"/>
</dbReference>
<dbReference type="Pfam" id="PF08146">
    <property type="entry name" value="BP28CT"/>
    <property type="match status" value="1"/>
</dbReference>
<dbReference type="Proteomes" id="UP001212997">
    <property type="component" value="Unassembled WGS sequence"/>
</dbReference>
<comment type="subcellular location">
    <subcellularLocation>
        <location evidence="1 9">Nucleus</location>
        <location evidence="1 9">Nucleolus</location>
    </subcellularLocation>
</comment>
<dbReference type="InterPro" id="IPR021133">
    <property type="entry name" value="HEAT_type_2"/>
</dbReference>
<evidence type="ECO:0000313" key="12">
    <source>
        <dbReference type="EMBL" id="KAJ3478958.1"/>
    </source>
</evidence>
<keyword evidence="4 9" id="KW-0690">Ribosome biogenesis</keyword>